<name>Q8VIW2_MYCTO</name>
<evidence type="ECO:0000313" key="2">
    <source>
        <dbReference type="EMBL" id="AAK48121.1"/>
    </source>
</evidence>
<protein>
    <submittedName>
        <fullName evidence="2">Uncharacterized protein</fullName>
    </submittedName>
</protein>
<feature type="compositionally biased region" description="Pro residues" evidence="1">
    <location>
        <begin position="168"/>
        <end position="177"/>
    </location>
</feature>
<keyword evidence="3" id="KW-1185">Reference proteome</keyword>
<dbReference type="KEGG" id="mtc:MT3757"/>
<feature type="region of interest" description="Disordered" evidence="1">
    <location>
        <begin position="41"/>
        <end position="76"/>
    </location>
</feature>
<proteinExistence type="predicted"/>
<reference evidence="2 3" key="1">
    <citation type="journal article" date="2002" name="J. Bacteriol.">
        <title>Whole-genome comparison of Mycobacterium tuberculosis clinical and laboratory strains.</title>
        <authorList>
            <person name="Fleischmann R.D."/>
            <person name="Alland D."/>
            <person name="Eisen J.A."/>
            <person name="Carpenter L."/>
            <person name="White O."/>
            <person name="Peterson J."/>
            <person name="DeBoy R."/>
            <person name="Dodson R."/>
            <person name="Gwinn M."/>
            <person name="Haft D."/>
            <person name="Hickey E."/>
            <person name="Kolonay J.F."/>
            <person name="Nelson W.C."/>
            <person name="Umayam L.A."/>
            <person name="Ermolaeva M."/>
            <person name="Salzberg S.L."/>
            <person name="Delcher A."/>
            <person name="Utterback T."/>
            <person name="Weidman J."/>
            <person name="Khouri H."/>
            <person name="Gill J."/>
            <person name="Mikula A."/>
            <person name="Bishai W."/>
            <person name="Jacobs Jr W.R.Jr."/>
            <person name="Venter J.C."/>
            <person name="Fraser C.M."/>
        </authorList>
    </citation>
    <scope>NUCLEOTIDE SEQUENCE [LARGE SCALE GENOMIC DNA]</scope>
    <source>
        <strain evidence="3">CDC 1551 / Oshkosh</strain>
    </source>
</reference>
<dbReference type="AlphaFoldDB" id="Q8VIW2"/>
<feature type="region of interest" description="Disordered" evidence="1">
    <location>
        <begin position="196"/>
        <end position="305"/>
    </location>
</feature>
<feature type="region of interest" description="Disordered" evidence="1">
    <location>
        <begin position="115"/>
        <end position="181"/>
    </location>
</feature>
<feature type="compositionally biased region" description="Polar residues" evidence="1">
    <location>
        <begin position="258"/>
        <end position="273"/>
    </location>
</feature>
<dbReference type="HOGENOM" id="CLU_911615_0_0_11"/>
<dbReference type="EMBL" id="AE000516">
    <property type="protein sequence ID" value="AAK48121.1"/>
    <property type="molecule type" value="Genomic_DNA"/>
</dbReference>
<evidence type="ECO:0000256" key="1">
    <source>
        <dbReference type="SAM" id="MobiDB-lite"/>
    </source>
</evidence>
<dbReference type="Proteomes" id="UP000001020">
    <property type="component" value="Chromosome"/>
</dbReference>
<sequence length="305" mass="31931">MVPMAYSTVDMPDSSTASAVIRATSTRNMVITNIFLSHTRPNCKTSPASPTTSGTMPTHRNAGKKHSPSGPAISTPARSAAAAAACAASCRTWTASSTMPSASAAPEAAERRANRSTASVCASWVPGGKSGGLDQAMLGSAPNASRSAARRNTRATAAARPQRWRPRPSTPPSPQPDTRPARQGWLRRLAGPRHPSALAAAPGVADARGAASRLAPVPPTGRHRATTPWPATPPPHSQHWPIGDPVRPQQPGAGQCQPDHQQPSAHASRQQKAQRPGADQLTKQHPEQRQDCQYGRTGPGTGHPR</sequence>
<accession>Q8VIW2</accession>
<organism evidence="2 3">
    <name type="scientific">Mycobacterium tuberculosis (strain CDC 1551 / Oshkosh)</name>
    <dbReference type="NCBI Taxonomy" id="83331"/>
    <lineage>
        <taxon>Bacteria</taxon>
        <taxon>Bacillati</taxon>
        <taxon>Actinomycetota</taxon>
        <taxon>Actinomycetes</taxon>
        <taxon>Mycobacteriales</taxon>
        <taxon>Mycobacteriaceae</taxon>
        <taxon>Mycobacterium</taxon>
        <taxon>Mycobacterium tuberculosis complex</taxon>
    </lineage>
</organism>
<evidence type="ECO:0000313" key="3">
    <source>
        <dbReference type="Proteomes" id="UP000001020"/>
    </source>
</evidence>
<gene>
    <name evidence="2" type="ordered locus">MT3757</name>
</gene>
<feature type="compositionally biased region" description="Polar residues" evidence="1">
    <location>
        <begin position="41"/>
        <end position="58"/>
    </location>
</feature>
<feature type="compositionally biased region" description="Low complexity" evidence="1">
    <location>
        <begin position="197"/>
        <end position="211"/>
    </location>
</feature>